<keyword evidence="3 6" id="KW-1133">Transmembrane helix</keyword>
<sequence>MPATLVAYGSLRSLATLPWQFIVRVYRGGLNTRNIPTLVFNFALNFFPVFIWLCVFKNAGLIPTSWRPLIHSKLAFLADAFMFGDSAGELHAQYGDSASEILRPLSWVSAALFAVLVCTVLPVSLWYYLYYCRRCQTNVLEPYAHLFHRDYRFSPTNRRVLLPFLLLLLTFSGLNCVNLLAWQRESNFTKYKDILAWVSYVLLHLIAPILTAVYLYVFQPPGTLKAFSLAMGAQNICGVFTHLLVPMAPPWFIHMYGVHDTEHVSYDQPGYAAGLTRVDSHLGTHLNSKGFHKSPIVFGAVPSLHSAMAVQCFLFLITRAAGTKARPCIIDSPITGSSFTSETESADKNPETDPNTIELQSLPDSSPDTSPDASLLVNAINPVRASNPSFQYGTPVPMGALNSKLMSIFHMALIPRCLGTAFPILQWWSTMYLDHHFRFDLFIGMWYAVTSHLLVNAYYLQPRVLKRWCDLRMGITEDTRKEAKTMGMRVFEDTNVEWFFDPFA</sequence>
<keyword evidence="4 6" id="KW-0472">Membrane</keyword>
<feature type="transmembrane region" description="Helical" evidence="6">
    <location>
        <begin position="38"/>
        <end position="59"/>
    </location>
</feature>
<feature type="region of interest" description="Disordered" evidence="5">
    <location>
        <begin position="338"/>
        <end position="371"/>
    </location>
</feature>
<dbReference type="GO" id="GO:0006676">
    <property type="term" value="P:mannosyl diphosphorylinositol ceramide metabolic process"/>
    <property type="evidence" value="ECO:0007669"/>
    <property type="project" value="TreeGrafter"/>
</dbReference>
<proteinExistence type="predicted"/>
<dbReference type="InterPro" id="IPR052185">
    <property type="entry name" value="IPC_Synthase-Related"/>
</dbReference>
<dbReference type="AlphaFoldDB" id="A0A1G4J231"/>
<dbReference type="GO" id="GO:0016020">
    <property type="term" value="C:membrane"/>
    <property type="evidence" value="ECO:0007669"/>
    <property type="project" value="UniProtKB-SubCell"/>
</dbReference>
<evidence type="ECO:0000256" key="5">
    <source>
        <dbReference type="SAM" id="MobiDB-lite"/>
    </source>
</evidence>
<organism evidence="8 9">
    <name type="scientific">Lachancea meyersii CBS 8951</name>
    <dbReference type="NCBI Taxonomy" id="1266667"/>
    <lineage>
        <taxon>Eukaryota</taxon>
        <taxon>Fungi</taxon>
        <taxon>Dikarya</taxon>
        <taxon>Ascomycota</taxon>
        <taxon>Saccharomycotina</taxon>
        <taxon>Saccharomycetes</taxon>
        <taxon>Saccharomycetales</taxon>
        <taxon>Saccharomycetaceae</taxon>
        <taxon>Lachancea</taxon>
    </lineage>
</organism>
<protein>
    <submittedName>
        <fullName evidence="8">LAME_0C06062g1_1</fullName>
    </submittedName>
</protein>
<dbReference type="EMBL" id="LT598479">
    <property type="protein sequence ID" value="SCU83668.1"/>
    <property type="molecule type" value="Genomic_DNA"/>
</dbReference>
<evidence type="ECO:0000256" key="1">
    <source>
        <dbReference type="ARBA" id="ARBA00004141"/>
    </source>
</evidence>
<reference evidence="9" key="1">
    <citation type="submission" date="2016-03" db="EMBL/GenBank/DDBJ databases">
        <authorList>
            <person name="Devillers Hugo."/>
        </authorList>
    </citation>
    <scope>NUCLEOTIDE SEQUENCE [LARGE SCALE GENOMIC DNA]</scope>
</reference>
<dbReference type="GO" id="GO:0070916">
    <property type="term" value="C:inositol phosphoceramide synthase complex"/>
    <property type="evidence" value="ECO:0007669"/>
    <property type="project" value="TreeGrafter"/>
</dbReference>
<dbReference type="GO" id="GO:0030148">
    <property type="term" value="P:sphingolipid biosynthetic process"/>
    <property type="evidence" value="ECO:0007669"/>
    <property type="project" value="TreeGrafter"/>
</dbReference>
<evidence type="ECO:0000259" key="7">
    <source>
        <dbReference type="Pfam" id="PF14378"/>
    </source>
</evidence>
<evidence type="ECO:0000256" key="6">
    <source>
        <dbReference type="SAM" id="Phobius"/>
    </source>
</evidence>
<evidence type="ECO:0000313" key="8">
    <source>
        <dbReference type="EMBL" id="SCU83668.1"/>
    </source>
</evidence>
<evidence type="ECO:0000313" key="9">
    <source>
        <dbReference type="Proteomes" id="UP000191144"/>
    </source>
</evidence>
<feature type="compositionally biased region" description="Low complexity" evidence="5">
    <location>
        <begin position="361"/>
        <end position="371"/>
    </location>
</feature>
<feature type="domain" description="Inositolphosphotransferase Aur1/Ipt1" evidence="7">
    <location>
        <begin position="174"/>
        <end position="321"/>
    </location>
</feature>
<accession>A0A1G4J231</accession>
<evidence type="ECO:0000256" key="4">
    <source>
        <dbReference type="ARBA" id="ARBA00023136"/>
    </source>
</evidence>
<evidence type="ECO:0000256" key="3">
    <source>
        <dbReference type="ARBA" id="ARBA00022989"/>
    </source>
</evidence>
<dbReference type="InterPro" id="IPR026841">
    <property type="entry name" value="Aur1/Ipt1"/>
</dbReference>
<dbReference type="PANTHER" id="PTHR31310:SF8">
    <property type="entry name" value="INOSITOLPHOSPHOTRANSFERASE 1"/>
    <property type="match status" value="1"/>
</dbReference>
<dbReference type="PANTHER" id="PTHR31310">
    <property type="match status" value="1"/>
</dbReference>
<feature type="transmembrane region" description="Helical" evidence="6">
    <location>
        <begin position="224"/>
        <end position="245"/>
    </location>
</feature>
<feature type="transmembrane region" description="Helical" evidence="6">
    <location>
        <begin position="194"/>
        <end position="217"/>
    </location>
</feature>
<dbReference type="Proteomes" id="UP000191144">
    <property type="component" value="Chromosome C"/>
</dbReference>
<evidence type="ECO:0000256" key="2">
    <source>
        <dbReference type="ARBA" id="ARBA00022692"/>
    </source>
</evidence>
<dbReference type="OrthoDB" id="5784at2759"/>
<comment type="subcellular location">
    <subcellularLocation>
        <location evidence="1">Membrane</location>
        <topology evidence="1">Multi-pass membrane protein</topology>
    </subcellularLocation>
</comment>
<name>A0A1G4J231_9SACH</name>
<feature type="transmembrane region" description="Helical" evidence="6">
    <location>
        <begin position="160"/>
        <end position="182"/>
    </location>
</feature>
<feature type="transmembrane region" description="Helical" evidence="6">
    <location>
        <begin position="408"/>
        <end position="429"/>
    </location>
</feature>
<keyword evidence="9" id="KW-1185">Reference proteome</keyword>
<dbReference type="Pfam" id="PF14378">
    <property type="entry name" value="PAP2_3"/>
    <property type="match status" value="1"/>
</dbReference>
<gene>
    <name evidence="8" type="ORF">LAME_0C06062G</name>
</gene>
<keyword evidence="2 6" id="KW-0812">Transmembrane</keyword>
<feature type="transmembrane region" description="Helical" evidence="6">
    <location>
        <begin position="107"/>
        <end position="129"/>
    </location>
</feature>
<dbReference type="CDD" id="cd03386">
    <property type="entry name" value="PAP2_Aur1_like"/>
    <property type="match status" value="1"/>
</dbReference>
<feature type="transmembrane region" description="Helical" evidence="6">
    <location>
        <begin position="441"/>
        <end position="460"/>
    </location>
</feature>
<feature type="transmembrane region" description="Helical" evidence="6">
    <location>
        <begin position="296"/>
        <end position="317"/>
    </location>
</feature>